<dbReference type="InterPro" id="IPR023333">
    <property type="entry name" value="Proteasome_suB-type"/>
</dbReference>
<keyword evidence="12" id="KW-1185">Reference proteome</keyword>
<dbReference type="STRING" id="1122997.GCA_000425285_00736"/>
<evidence type="ECO:0000256" key="7">
    <source>
        <dbReference type="ARBA" id="ARBA00022942"/>
    </source>
</evidence>
<reference evidence="10" key="3">
    <citation type="journal article" date="2019" name="Microorganisms">
        <title>Red-Brown Pigmentation of Acidipropionibacterium jensenii Is Tied to Haemolytic Activity and cyl-Like Gene Cluster.</title>
        <authorList>
            <person name="Deptula P."/>
            <person name="Loivamaa I."/>
            <person name="Smolander O.P."/>
            <person name="Laine P."/>
            <person name="Roberts R.J."/>
            <person name="Piironen V."/>
            <person name="Paulin L."/>
            <person name="Savijoki K."/>
            <person name="Auvinen P."/>
            <person name="Varmanen P."/>
        </authorList>
    </citation>
    <scope>NUCLEOTIDE SEQUENCE</scope>
    <source>
        <strain evidence="10">JS280</strain>
    </source>
</reference>
<keyword evidence="5 11" id="KW-0378">Hydrolase</keyword>
<dbReference type="GO" id="GO:0005839">
    <property type="term" value="C:proteasome core complex"/>
    <property type="evidence" value="ECO:0007669"/>
    <property type="project" value="UniProtKB-UniRule"/>
</dbReference>
<keyword evidence="7 11" id="KW-0647">Proteasome</keyword>
<dbReference type="Proteomes" id="UP000285875">
    <property type="component" value="Chromosome"/>
</dbReference>
<dbReference type="PANTHER" id="PTHR32194:SF0">
    <property type="entry name" value="ATP-DEPENDENT PROTEASE SUBUNIT HSLV"/>
    <property type="match status" value="1"/>
</dbReference>
<protein>
    <recommendedName>
        <fullName evidence="9">Proteasome subunit beta</fullName>
        <ecNumber evidence="9">3.4.25.1</ecNumber>
    </recommendedName>
</protein>
<dbReference type="RefSeq" id="WP_036980906.1">
    <property type="nucleotide sequence ID" value="NZ_CP025570.1"/>
</dbReference>
<dbReference type="Proteomes" id="UP000277858">
    <property type="component" value="Chromosome"/>
</dbReference>
<evidence type="ECO:0000313" key="13">
    <source>
        <dbReference type="Proteomes" id="UP000285875"/>
    </source>
</evidence>
<evidence type="ECO:0000256" key="8">
    <source>
        <dbReference type="ARBA" id="ARBA00023145"/>
    </source>
</evidence>
<keyword evidence="3" id="KW-0645">Protease</keyword>
<dbReference type="Gene3D" id="3.60.20.10">
    <property type="entry name" value="Glutamine Phosphoribosylpyrophosphate, subunit 1, domain 1"/>
    <property type="match status" value="1"/>
</dbReference>
<dbReference type="EMBL" id="CP025570">
    <property type="protein sequence ID" value="AZZ39451.1"/>
    <property type="molecule type" value="Genomic_DNA"/>
</dbReference>
<comment type="catalytic activity">
    <reaction evidence="1">
        <text>Cleavage of peptide bonds with very broad specificity.</text>
        <dbReference type="EC" id="3.4.25.1"/>
    </reaction>
</comment>
<dbReference type="GO" id="GO:0004298">
    <property type="term" value="F:threonine-type endopeptidase activity"/>
    <property type="evidence" value="ECO:0007669"/>
    <property type="project" value="UniProtKB-UniRule"/>
</dbReference>
<dbReference type="SUPFAM" id="SSF56235">
    <property type="entry name" value="N-terminal nucleophile aminohydrolases (Ntn hydrolases)"/>
    <property type="match status" value="1"/>
</dbReference>
<dbReference type="PROSITE" id="PS51476">
    <property type="entry name" value="PROTEASOME_BETA_2"/>
    <property type="match status" value="1"/>
</dbReference>
<dbReference type="GO" id="GO:0005737">
    <property type="term" value="C:cytoplasm"/>
    <property type="evidence" value="ECO:0007669"/>
    <property type="project" value="TreeGrafter"/>
</dbReference>
<dbReference type="EC" id="3.4.25.1" evidence="9"/>
<keyword evidence="6" id="KW-0068">Autocatalytic cleavage</keyword>
<dbReference type="Pfam" id="PF00227">
    <property type="entry name" value="Proteasome"/>
    <property type="match status" value="1"/>
</dbReference>
<dbReference type="InterPro" id="IPR022483">
    <property type="entry name" value="PSB_actinobac"/>
</dbReference>
<evidence type="ECO:0000256" key="6">
    <source>
        <dbReference type="ARBA" id="ARBA00022813"/>
    </source>
</evidence>
<evidence type="ECO:0000313" key="10">
    <source>
        <dbReference type="EMBL" id="AZZ39451.1"/>
    </source>
</evidence>
<reference evidence="13" key="1">
    <citation type="submission" date="2017-12" db="EMBL/GenBank/DDBJ databases">
        <title>Whole genome sequencing of Acidipropionibacterium jensenii strains JS279 and JS280.</title>
        <authorList>
            <person name="Deptula P."/>
            <person name="Laine P."/>
            <person name="Smolander O.-P."/>
            <person name="Paulin L."/>
            <person name="Auvinen P."/>
            <person name="Varmanen P."/>
        </authorList>
    </citation>
    <scope>NUCLEOTIDE SEQUENCE [LARGE SCALE GENOMIC DNA]</scope>
    <source>
        <strain evidence="13">JS280</strain>
    </source>
</reference>
<dbReference type="CDD" id="cd01906">
    <property type="entry name" value="proteasome_protease_HslV"/>
    <property type="match status" value="1"/>
</dbReference>
<keyword evidence="8" id="KW-0865">Zymogen</keyword>
<keyword evidence="2" id="KW-0963">Cytoplasm</keyword>
<proteinExistence type="predicted"/>
<dbReference type="AlphaFoldDB" id="A0A3S4WV62"/>
<dbReference type="KEGG" id="aji:C0Z10_06470"/>
<dbReference type="InterPro" id="IPR029055">
    <property type="entry name" value="Ntn_hydrolases_N"/>
</dbReference>
<dbReference type="GeneID" id="82885694"/>
<dbReference type="NCBIfam" id="TIGR03690">
    <property type="entry name" value="20S_bact_beta"/>
    <property type="match status" value="1"/>
</dbReference>
<evidence type="ECO:0000256" key="4">
    <source>
        <dbReference type="ARBA" id="ARBA00022698"/>
    </source>
</evidence>
<dbReference type="GO" id="GO:0010498">
    <property type="term" value="P:proteasomal protein catabolic process"/>
    <property type="evidence" value="ECO:0007669"/>
    <property type="project" value="UniProtKB-UniRule"/>
</dbReference>
<evidence type="ECO:0000256" key="3">
    <source>
        <dbReference type="ARBA" id="ARBA00022670"/>
    </source>
</evidence>
<accession>A0A3S4WV62</accession>
<organism evidence="11 12">
    <name type="scientific">Acidipropionibacterium jensenii</name>
    <dbReference type="NCBI Taxonomy" id="1749"/>
    <lineage>
        <taxon>Bacteria</taxon>
        <taxon>Bacillati</taxon>
        <taxon>Actinomycetota</taxon>
        <taxon>Actinomycetes</taxon>
        <taxon>Propionibacteriales</taxon>
        <taxon>Propionibacteriaceae</taxon>
        <taxon>Acidipropionibacterium</taxon>
    </lineage>
</organism>
<evidence type="ECO:0000313" key="11">
    <source>
        <dbReference type="EMBL" id="VEI02103.1"/>
    </source>
</evidence>
<evidence type="ECO:0000256" key="1">
    <source>
        <dbReference type="ARBA" id="ARBA00001198"/>
    </source>
</evidence>
<reference evidence="11 12" key="2">
    <citation type="submission" date="2018-12" db="EMBL/GenBank/DDBJ databases">
        <authorList>
            <consortium name="Pathogen Informatics"/>
        </authorList>
    </citation>
    <scope>NUCLEOTIDE SEQUENCE [LARGE SCALE GENOMIC DNA]</scope>
    <source>
        <strain evidence="11 12">NCTC13652</strain>
    </source>
</reference>
<dbReference type="OrthoDB" id="5174038at2"/>
<evidence type="ECO:0000256" key="2">
    <source>
        <dbReference type="ARBA" id="ARBA00022490"/>
    </source>
</evidence>
<sequence>MIQPWGTVLPAPYLAAGSDSFAEFTRQVSPDLLPPNTLDTSMPELLRHGTTIVALKYTSGVVVAGDRRATMGTLIAQRDIEKVVGADDTSVIGVAGAAGLAIEMVRLFQTELEHYEKIEGRPLSLDGRAARLSILVRSNMAMAVQGIAVIPVFAGWDVVRHLGRIFSYDGTGGRYEEHSFCTTGSGGIFAKATLKKLHRLDMDRDEAVQLAVRAIYDASDDDAATAGPDLARGIYPVVMVADEDGVTKISTENVALVAKRIVDEVTQSNESS</sequence>
<dbReference type="InterPro" id="IPR001353">
    <property type="entry name" value="Proteasome_sua/b"/>
</dbReference>
<keyword evidence="4" id="KW-0888">Threonine protease</keyword>
<evidence type="ECO:0000313" key="12">
    <source>
        <dbReference type="Proteomes" id="UP000277858"/>
    </source>
</evidence>
<dbReference type="PANTHER" id="PTHR32194">
    <property type="entry name" value="METALLOPROTEASE TLDD"/>
    <property type="match status" value="1"/>
</dbReference>
<evidence type="ECO:0000256" key="5">
    <source>
        <dbReference type="ARBA" id="ARBA00022801"/>
    </source>
</evidence>
<dbReference type="EMBL" id="LR134473">
    <property type="protein sequence ID" value="VEI02103.1"/>
    <property type="molecule type" value="Genomic_DNA"/>
</dbReference>
<name>A0A3S4WV62_9ACTN</name>
<evidence type="ECO:0000256" key="9">
    <source>
        <dbReference type="NCBIfam" id="TIGR03690"/>
    </source>
</evidence>
<gene>
    <name evidence="11" type="primary">prcB</name>
    <name evidence="10" type="ORF">C0Z10_06470</name>
    <name evidence="11" type="ORF">NCTC13652_00269</name>
</gene>